<feature type="compositionally biased region" description="Basic and acidic residues" evidence="1">
    <location>
        <begin position="29"/>
        <end position="44"/>
    </location>
</feature>
<dbReference type="EMBL" id="JAFBEB010000015">
    <property type="protein sequence ID" value="MBM7591833.1"/>
    <property type="molecule type" value="Genomic_DNA"/>
</dbReference>
<dbReference type="Proteomes" id="UP000717624">
    <property type="component" value="Unassembled WGS sequence"/>
</dbReference>
<keyword evidence="3" id="KW-1185">Reference proteome</keyword>
<reference evidence="2" key="1">
    <citation type="submission" date="2021-01" db="EMBL/GenBank/DDBJ databases">
        <title>Genomic Encyclopedia of Type Strains, Phase IV (KMG-IV): sequencing the most valuable type-strain genomes for metagenomic binning, comparative biology and taxonomic classification.</title>
        <authorList>
            <person name="Goeker M."/>
        </authorList>
    </citation>
    <scope>NUCLEOTIDE SEQUENCE</scope>
    <source>
        <strain evidence="2">DSM 25523</strain>
    </source>
</reference>
<feature type="compositionally biased region" description="Polar residues" evidence="1">
    <location>
        <begin position="1"/>
        <end position="12"/>
    </location>
</feature>
<sequence>MKDQTENQTTANKNEELTELGTHFSAIPDLHKTRETAKTHKIEPPDEDNAGSMASY</sequence>
<evidence type="ECO:0000313" key="3">
    <source>
        <dbReference type="Proteomes" id="UP000717624"/>
    </source>
</evidence>
<protein>
    <submittedName>
        <fullName evidence="2">Uncharacterized protein</fullName>
    </submittedName>
</protein>
<accession>A0A938XWL1</accession>
<proteinExistence type="predicted"/>
<dbReference type="RefSeq" id="WP_204519515.1">
    <property type="nucleotide sequence ID" value="NZ_BAABIN010000036.1"/>
</dbReference>
<evidence type="ECO:0000313" key="2">
    <source>
        <dbReference type="EMBL" id="MBM7591833.1"/>
    </source>
</evidence>
<feature type="region of interest" description="Disordered" evidence="1">
    <location>
        <begin position="1"/>
        <end position="56"/>
    </location>
</feature>
<name>A0A938XWL1_9BACL</name>
<organism evidence="2 3">
    <name type="scientific">Brevibacillus fulvus</name>
    <dbReference type="NCBI Taxonomy" id="1125967"/>
    <lineage>
        <taxon>Bacteria</taxon>
        <taxon>Bacillati</taxon>
        <taxon>Bacillota</taxon>
        <taxon>Bacilli</taxon>
        <taxon>Bacillales</taxon>
        <taxon>Paenibacillaceae</taxon>
        <taxon>Brevibacillus</taxon>
    </lineage>
</organism>
<gene>
    <name evidence="2" type="ORF">JOD01_003485</name>
</gene>
<comment type="caution">
    <text evidence="2">The sequence shown here is derived from an EMBL/GenBank/DDBJ whole genome shotgun (WGS) entry which is preliminary data.</text>
</comment>
<dbReference type="AlphaFoldDB" id="A0A938XWL1"/>
<evidence type="ECO:0000256" key="1">
    <source>
        <dbReference type="SAM" id="MobiDB-lite"/>
    </source>
</evidence>